<dbReference type="Proteomes" id="UP000315295">
    <property type="component" value="Unassembled WGS sequence"/>
</dbReference>
<dbReference type="AlphaFoldDB" id="A0A540LTP0"/>
<dbReference type="STRING" id="106549.A0A540LTP0"/>
<protein>
    <submittedName>
        <fullName evidence="1">Uncharacterized protein</fullName>
    </submittedName>
</protein>
<keyword evidence="2" id="KW-1185">Reference proteome</keyword>
<name>A0A540LTP0_MALBA</name>
<evidence type="ECO:0000313" key="2">
    <source>
        <dbReference type="Proteomes" id="UP000315295"/>
    </source>
</evidence>
<accession>A0A540LTP0</accession>
<dbReference type="EMBL" id="VIEB01000467">
    <property type="protein sequence ID" value="TQD89865.1"/>
    <property type="molecule type" value="Genomic_DNA"/>
</dbReference>
<comment type="caution">
    <text evidence="1">The sequence shown here is derived from an EMBL/GenBank/DDBJ whole genome shotgun (WGS) entry which is preliminary data.</text>
</comment>
<proteinExistence type="predicted"/>
<evidence type="ECO:0000313" key="1">
    <source>
        <dbReference type="EMBL" id="TQD89865.1"/>
    </source>
</evidence>
<reference evidence="1 2" key="1">
    <citation type="journal article" date="2019" name="G3 (Bethesda)">
        <title>Sequencing of a Wild Apple (Malus baccata) Genome Unravels the Differences Between Cultivated and Wild Apple Species Regarding Disease Resistance and Cold Tolerance.</title>
        <authorList>
            <person name="Chen X."/>
        </authorList>
    </citation>
    <scope>NUCLEOTIDE SEQUENCE [LARGE SCALE GENOMIC DNA]</scope>
    <source>
        <strain evidence="2">cv. Shandingzi</strain>
        <tissue evidence="1">Leaves</tissue>
    </source>
</reference>
<gene>
    <name evidence="1" type="ORF">C1H46_024567</name>
</gene>
<organism evidence="1 2">
    <name type="scientific">Malus baccata</name>
    <name type="common">Siberian crab apple</name>
    <name type="synonym">Pyrus baccata</name>
    <dbReference type="NCBI Taxonomy" id="106549"/>
    <lineage>
        <taxon>Eukaryota</taxon>
        <taxon>Viridiplantae</taxon>
        <taxon>Streptophyta</taxon>
        <taxon>Embryophyta</taxon>
        <taxon>Tracheophyta</taxon>
        <taxon>Spermatophyta</taxon>
        <taxon>Magnoliopsida</taxon>
        <taxon>eudicotyledons</taxon>
        <taxon>Gunneridae</taxon>
        <taxon>Pentapetalae</taxon>
        <taxon>rosids</taxon>
        <taxon>fabids</taxon>
        <taxon>Rosales</taxon>
        <taxon>Rosaceae</taxon>
        <taxon>Amygdaloideae</taxon>
        <taxon>Maleae</taxon>
        <taxon>Malus</taxon>
    </lineage>
</organism>
<sequence length="118" mass="13119">MDKLELKAVHDGSASYASLERKAALYDKLARGAFFRPVRASELLRSLIEIGSAAGSRLKGAIGETTGIPMVTSRRIRSGVRGRKVGLGRNRIEMNLRGQMRLMIGAPRRNRCWEIPLR</sequence>